<sequence>MASPLFTHGQADIVHSGAGSVSEYMLTIPQNFTGDLSDFGSSAAQVGSTLGRGTAYNQFDGFASFSLRGLASDATLTLLNGRRLPAVGMVEAPTVSVIPSALIKRIDIIPDGASATYGADAVAGVVNIVTRDAPDGVEVRLRGSATTQTGAGNWEASVLGGQSWDSGEVYGMAMYQSRSPFVDEPIMVSGHELQITQLPGEDLGGLYAGFKQRFGHFTIWSDASTFQRDRDARQIYVDEPRSNRHFKAMTSGYSVYNGARWQGEGATSIDLNLDYHRNRSKSQAFTGPRLASARRYTNTLFVADLTGQTALFTLPAGPVLAAGGAQFRSEKLWTDATIFFNRNGATRKVKSVFGELNVPVIGPEQNLPLMRALTLSAAARYEDIGADEALAPKIGLRWQIDRSLALRGTYARSFLVPRFRDTIGIAEQVSFWDNRYGFLNPADQNPALAAGNAVVLYRAGANPDLRTQDADTFTVGFDYAPSFAPGLMVKANYYRIKISGRVGVPSQDDAAMLKDMQVFNVAKPSLEQVRQVVNNPAVFRRFSSNLPFVAGGELVLYDNAAAVPLDILSQVQVIADIRAQNFGVESTDGFDFDLAYDRPLFDGQASFKITGQYILNLDLKAPGGEAISRLDGYAQPSDLRLNGTALWGRDGFSVGAVVNYVDGFTDNRAGRTPRKLGSFTTTALFVGFDLGVRSNKPWLADSELQIVVANAFTQRPPTVVDGVLGFDPFNNPPSPRTVSVVLTKRFGGA</sequence>
<dbReference type="Pfam" id="PF00593">
    <property type="entry name" value="TonB_dep_Rec_b-barrel"/>
    <property type="match status" value="1"/>
</dbReference>
<dbReference type="SUPFAM" id="SSF56935">
    <property type="entry name" value="Porins"/>
    <property type="match status" value="1"/>
</dbReference>
<dbReference type="RefSeq" id="WP_369059420.1">
    <property type="nucleotide sequence ID" value="NZ_CP158375.1"/>
</dbReference>
<dbReference type="EMBL" id="CP158375">
    <property type="protein sequence ID" value="XDO96579.1"/>
    <property type="molecule type" value="Genomic_DNA"/>
</dbReference>
<keyword evidence="2 4" id="KW-0472">Membrane</keyword>
<dbReference type="Gene3D" id="2.40.170.20">
    <property type="entry name" value="TonB-dependent receptor, beta-barrel domain"/>
    <property type="match status" value="1"/>
</dbReference>
<dbReference type="PANTHER" id="PTHR47234:SF1">
    <property type="entry name" value="TONB-DEPENDENT RECEPTOR"/>
    <property type="match status" value="1"/>
</dbReference>
<dbReference type="AlphaFoldDB" id="A0AB39KSF9"/>
<evidence type="ECO:0000259" key="5">
    <source>
        <dbReference type="Pfam" id="PF00593"/>
    </source>
</evidence>
<reference evidence="7" key="1">
    <citation type="submission" date="2024-06" db="EMBL/GenBank/DDBJ databases">
        <title>Caulobacter inopinatus, sp. nov.</title>
        <authorList>
            <person name="Donachie S.P."/>
        </authorList>
    </citation>
    <scope>NUCLEOTIDE SEQUENCE</scope>
    <source>
        <strain evidence="7">73W</strain>
    </source>
</reference>
<name>A0AB39KSF9_9CAUL</name>
<dbReference type="InterPro" id="IPR037066">
    <property type="entry name" value="Plug_dom_sf"/>
</dbReference>
<evidence type="ECO:0000256" key="1">
    <source>
        <dbReference type="ARBA" id="ARBA00004442"/>
    </source>
</evidence>
<comment type="subcellular location">
    <subcellularLocation>
        <location evidence="1 4">Cell outer membrane</location>
    </subcellularLocation>
</comment>
<evidence type="ECO:0000256" key="4">
    <source>
        <dbReference type="RuleBase" id="RU003357"/>
    </source>
</evidence>
<organism evidence="7">
    <name type="scientific">Caulobacter sp. 73W</name>
    <dbReference type="NCBI Taxonomy" id="3161137"/>
    <lineage>
        <taxon>Bacteria</taxon>
        <taxon>Pseudomonadati</taxon>
        <taxon>Pseudomonadota</taxon>
        <taxon>Alphaproteobacteria</taxon>
        <taxon>Caulobacterales</taxon>
        <taxon>Caulobacteraceae</taxon>
        <taxon>Caulobacter</taxon>
    </lineage>
</organism>
<evidence type="ECO:0000256" key="2">
    <source>
        <dbReference type="ARBA" id="ARBA00023136"/>
    </source>
</evidence>
<keyword evidence="7" id="KW-0675">Receptor</keyword>
<accession>A0AB39KSF9</accession>
<proteinExistence type="inferred from homology"/>
<evidence type="ECO:0000259" key="6">
    <source>
        <dbReference type="Pfam" id="PF07715"/>
    </source>
</evidence>
<dbReference type="PANTHER" id="PTHR47234">
    <property type="match status" value="1"/>
</dbReference>
<feature type="domain" description="TonB-dependent receptor plug" evidence="6">
    <location>
        <begin position="55"/>
        <end position="125"/>
    </location>
</feature>
<dbReference type="InterPro" id="IPR012910">
    <property type="entry name" value="Plug_dom"/>
</dbReference>
<dbReference type="Pfam" id="PF07715">
    <property type="entry name" value="Plug"/>
    <property type="match status" value="1"/>
</dbReference>
<feature type="domain" description="TonB-dependent receptor-like beta-barrel" evidence="5">
    <location>
        <begin position="216"/>
        <end position="705"/>
    </location>
</feature>
<keyword evidence="4" id="KW-0798">TonB box</keyword>
<keyword evidence="3" id="KW-0998">Cell outer membrane</keyword>
<gene>
    <name evidence="7" type="ORF">ABOZ73_17715</name>
</gene>
<comment type="similarity">
    <text evidence="4">Belongs to the TonB-dependent receptor family.</text>
</comment>
<protein>
    <submittedName>
        <fullName evidence="7">TonB-dependent receptor</fullName>
    </submittedName>
</protein>
<dbReference type="GO" id="GO:0009279">
    <property type="term" value="C:cell outer membrane"/>
    <property type="evidence" value="ECO:0007669"/>
    <property type="project" value="UniProtKB-SubCell"/>
</dbReference>
<evidence type="ECO:0000313" key="7">
    <source>
        <dbReference type="EMBL" id="XDO96579.1"/>
    </source>
</evidence>
<dbReference type="InterPro" id="IPR000531">
    <property type="entry name" value="Beta-barrel_TonB"/>
</dbReference>
<dbReference type="InterPro" id="IPR036942">
    <property type="entry name" value="Beta-barrel_TonB_sf"/>
</dbReference>
<evidence type="ECO:0000256" key="3">
    <source>
        <dbReference type="ARBA" id="ARBA00023237"/>
    </source>
</evidence>
<dbReference type="Gene3D" id="2.170.130.10">
    <property type="entry name" value="TonB-dependent receptor, plug domain"/>
    <property type="match status" value="1"/>
</dbReference>